<reference evidence="3 4" key="1">
    <citation type="submission" date="2017-12" db="EMBL/GenBank/DDBJ databases">
        <title>Phylogenetic diversity of female urinary microbiome.</title>
        <authorList>
            <person name="Thomas-White K."/>
            <person name="Wolfe A.J."/>
        </authorList>
    </citation>
    <scope>NUCLEOTIDE SEQUENCE [LARGE SCALE GENOMIC DNA]</scope>
    <source>
        <strain evidence="3 4">UMB0119</strain>
    </source>
</reference>
<evidence type="ECO:0000256" key="1">
    <source>
        <dbReference type="ARBA" id="ARBA00023125"/>
    </source>
</evidence>
<feature type="domain" description="HTH cro/C1-type" evidence="2">
    <location>
        <begin position="25"/>
        <end position="80"/>
    </location>
</feature>
<gene>
    <name evidence="3" type="ORF">CYJ34_07065</name>
</gene>
<keyword evidence="1" id="KW-0238">DNA-binding</keyword>
<evidence type="ECO:0000313" key="3">
    <source>
        <dbReference type="EMBL" id="PKZ15776.1"/>
    </source>
</evidence>
<dbReference type="Pfam" id="PF01381">
    <property type="entry name" value="HTH_3"/>
    <property type="match status" value="1"/>
</dbReference>
<comment type="caution">
    <text evidence="3">The sequence shown here is derived from an EMBL/GenBank/DDBJ whole genome shotgun (WGS) entry which is preliminary data.</text>
</comment>
<dbReference type="InterPro" id="IPR001387">
    <property type="entry name" value="Cro/C1-type_HTH"/>
</dbReference>
<accession>A0A2I1M6L2</accession>
<protein>
    <recommendedName>
        <fullName evidence="2">HTH cro/C1-type domain-containing protein</fullName>
    </recommendedName>
</protein>
<proteinExistence type="predicted"/>
<dbReference type="PANTHER" id="PTHR46558:SF11">
    <property type="entry name" value="HTH-TYPE TRANSCRIPTIONAL REGULATOR XRE"/>
    <property type="match status" value="1"/>
</dbReference>
<dbReference type="CDD" id="cd00093">
    <property type="entry name" value="HTH_XRE"/>
    <property type="match status" value="1"/>
</dbReference>
<keyword evidence="4" id="KW-1185">Reference proteome</keyword>
<dbReference type="PANTHER" id="PTHR46558">
    <property type="entry name" value="TRACRIPTIONAL REGULATORY PROTEIN-RELATED-RELATED"/>
    <property type="match status" value="1"/>
</dbReference>
<dbReference type="SUPFAM" id="SSF47413">
    <property type="entry name" value="lambda repressor-like DNA-binding domains"/>
    <property type="match status" value="1"/>
</dbReference>
<evidence type="ECO:0000313" key="4">
    <source>
        <dbReference type="Proteomes" id="UP000234335"/>
    </source>
</evidence>
<dbReference type="SMART" id="SM00530">
    <property type="entry name" value="HTH_XRE"/>
    <property type="match status" value="1"/>
</dbReference>
<dbReference type="EMBL" id="PKGS01000005">
    <property type="protein sequence ID" value="PKZ15776.1"/>
    <property type="molecule type" value="Genomic_DNA"/>
</dbReference>
<dbReference type="Proteomes" id="UP000234335">
    <property type="component" value="Unassembled WGS sequence"/>
</dbReference>
<organism evidence="3 4">
    <name type="scientific">Anaerococcus octavius</name>
    <dbReference type="NCBI Taxonomy" id="54007"/>
    <lineage>
        <taxon>Bacteria</taxon>
        <taxon>Bacillati</taxon>
        <taxon>Bacillota</taxon>
        <taxon>Tissierellia</taxon>
        <taxon>Tissierellales</taxon>
        <taxon>Peptoniphilaceae</taxon>
        <taxon>Anaerococcus</taxon>
    </lineage>
</organism>
<dbReference type="GO" id="GO:0003677">
    <property type="term" value="F:DNA binding"/>
    <property type="evidence" value="ECO:0007669"/>
    <property type="project" value="UniProtKB-KW"/>
</dbReference>
<dbReference type="InterPro" id="IPR010982">
    <property type="entry name" value="Lambda_DNA-bd_dom_sf"/>
</dbReference>
<sequence>MFIIIEVIIYLNGKRRGILKFHEKIKLLRSEKGLTQEELSKRLRVSNRSYISWEKGESIPRDLRVYLELTKVFSVSLDYLLLGISNDDDIEKAIQAKESVTKGLDAVSDLYFVFKANNLSMKERLFLEEKVEKMYLNIKLINYKFEKEGEF</sequence>
<dbReference type="PROSITE" id="PS50943">
    <property type="entry name" value="HTH_CROC1"/>
    <property type="match status" value="1"/>
</dbReference>
<dbReference type="AlphaFoldDB" id="A0A2I1M6L2"/>
<name>A0A2I1M6L2_9FIRM</name>
<dbReference type="Gene3D" id="1.10.260.40">
    <property type="entry name" value="lambda repressor-like DNA-binding domains"/>
    <property type="match status" value="1"/>
</dbReference>
<evidence type="ECO:0000259" key="2">
    <source>
        <dbReference type="PROSITE" id="PS50943"/>
    </source>
</evidence>